<feature type="domain" description="UPF0033" evidence="2">
    <location>
        <begin position="23"/>
        <end position="47"/>
    </location>
</feature>
<sequence length="91" mass="10635">MQFLPEYHSTIKPESKIPLMYKLDARGRVCPLPLFYTKKKIDELKTGEELEVLTNDVTAKNTIPQWSREHGHEIVKVEESGDDFKVIIRKH</sequence>
<dbReference type="Pfam" id="PF01206">
    <property type="entry name" value="TusA"/>
    <property type="match status" value="1"/>
</dbReference>
<dbReference type="PANTHER" id="PTHR33279">
    <property type="entry name" value="SULFUR CARRIER PROTEIN YEDF-RELATED"/>
    <property type="match status" value="1"/>
</dbReference>
<evidence type="ECO:0000259" key="2">
    <source>
        <dbReference type="PROSITE" id="PS01148"/>
    </source>
</evidence>
<proteinExistence type="inferred from homology"/>
<dbReference type="CDD" id="cd00291">
    <property type="entry name" value="SirA_YedF_YeeD"/>
    <property type="match status" value="1"/>
</dbReference>
<dbReference type="Proteomes" id="UP000218615">
    <property type="component" value="Unassembled WGS sequence"/>
</dbReference>
<dbReference type="InterPro" id="IPR036868">
    <property type="entry name" value="TusA-like_sf"/>
</dbReference>
<evidence type="ECO:0000313" key="4">
    <source>
        <dbReference type="Proteomes" id="UP000218615"/>
    </source>
</evidence>
<comment type="similarity">
    <text evidence="1">Belongs to the sulfur carrier protein TusA family.</text>
</comment>
<evidence type="ECO:0000313" key="3">
    <source>
        <dbReference type="EMBL" id="SNQ60823.1"/>
    </source>
</evidence>
<dbReference type="Gene3D" id="3.30.110.40">
    <property type="entry name" value="TusA-like domain"/>
    <property type="match status" value="1"/>
</dbReference>
<name>A0A284VNN6_9EURY</name>
<dbReference type="EMBL" id="FZMP01000117">
    <property type="protein sequence ID" value="SNQ60823.1"/>
    <property type="molecule type" value="Genomic_DNA"/>
</dbReference>
<protein>
    <recommendedName>
        <fullName evidence="2">UPF0033 domain-containing protein</fullName>
    </recommendedName>
</protein>
<dbReference type="SUPFAM" id="SSF64307">
    <property type="entry name" value="SirA-like"/>
    <property type="match status" value="1"/>
</dbReference>
<reference evidence="4" key="1">
    <citation type="submission" date="2017-06" db="EMBL/GenBank/DDBJ databases">
        <authorList>
            <person name="Cremers G."/>
        </authorList>
    </citation>
    <scope>NUCLEOTIDE SEQUENCE [LARGE SCALE GENOMIC DNA]</scope>
</reference>
<dbReference type="STRING" id="1392998.ANME2D_02979"/>
<keyword evidence="4" id="KW-1185">Reference proteome</keyword>
<evidence type="ECO:0000256" key="1">
    <source>
        <dbReference type="ARBA" id="ARBA00008984"/>
    </source>
</evidence>
<accession>A0A284VNN6</accession>
<dbReference type="InterPro" id="IPR001455">
    <property type="entry name" value="TusA-like"/>
</dbReference>
<dbReference type="AlphaFoldDB" id="A0A284VNN6"/>
<dbReference type="PROSITE" id="PS01148">
    <property type="entry name" value="UPF0033"/>
    <property type="match status" value="1"/>
</dbReference>
<organism evidence="3 4">
    <name type="scientific">Candidatus Methanoperedens nitratireducens</name>
    <dbReference type="NCBI Taxonomy" id="1392998"/>
    <lineage>
        <taxon>Archaea</taxon>
        <taxon>Methanobacteriati</taxon>
        <taxon>Methanobacteriota</taxon>
        <taxon>Stenosarchaea group</taxon>
        <taxon>Methanomicrobia</taxon>
        <taxon>Methanosarcinales</taxon>
        <taxon>ANME-2 cluster</taxon>
        <taxon>Candidatus Methanoperedentaceae</taxon>
        <taxon>Candidatus Methanoperedens</taxon>
    </lineage>
</organism>
<gene>
    <name evidence="3" type="ORF">MNV_2030025</name>
</gene>
<dbReference type="PANTHER" id="PTHR33279:SF6">
    <property type="entry name" value="SULFUR CARRIER PROTEIN YEDF-RELATED"/>
    <property type="match status" value="1"/>
</dbReference>